<reference evidence="10 11" key="1">
    <citation type="submission" date="2014-04" db="EMBL/GenBank/DDBJ databases">
        <authorList>
            <consortium name="DOE Joint Genome Institute"/>
            <person name="Kuo A."/>
            <person name="Tarkka M."/>
            <person name="Buscot F."/>
            <person name="Kohler A."/>
            <person name="Nagy L.G."/>
            <person name="Floudas D."/>
            <person name="Copeland A."/>
            <person name="Barry K.W."/>
            <person name="Cichocki N."/>
            <person name="Veneault-Fourrey C."/>
            <person name="LaButti K."/>
            <person name="Lindquist E.A."/>
            <person name="Lipzen A."/>
            <person name="Lundell T."/>
            <person name="Morin E."/>
            <person name="Murat C."/>
            <person name="Sun H."/>
            <person name="Tunlid A."/>
            <person name="Henrissat B."/>
            <person name="Grigoriev I.V."/>
            <person name="Hibbett D.S."/>
            <person name="Martin F."/>
            <person name="Nordberg H.P."/>
            <person name="Cantor M.N."/>
            <person name="Hua S.X."/>
        </authorList>
    </citation>
    <scope>NUCLEOTIDE SEQUENCE [LARGE SCALE GENOMIC DNA]</scope>
    <source>
        <strain evidence="10 11">F 1598</strain>
    </source>
</reference>
<dbReference type="InterPro" id="IPR001193">
    <property type="entry name" value="MBTPS2"/>
</dbReference>
<organism evidence="10 11">
    <name type="scientific">Piloderma croceum (strain F 1598)</name>
    <dbReference type="NCBI Taxonomy" id="765440"/>
    <lineage>
        <taxon>Eukaryota</taxon>
        <taxon>Fungi</taxon>
        <taxon>Dikarya</taxon>
        <taxon>Basidiomycota</taxon>
        <taxon>Agaricomycotina</taxon>
        <taxon>Agaricomycetes</taxon>
        <taxon>Agaricomycetidae</taxon>
        <taxon>Atheliales</taxon>
        <taxon>Atheliaceae</taxon>
        <taxon>Piloderma</taxon>
    </lineage>
</organism>
<feature type="domain" description="Peptidase M50" evidence="9">
    <location>
        <begin position="165"/>
        <end position="535"/>
    </location>
</feature>
<keyword evidence="11" id="KW-1185">Reference proteome</keyword>
<evidence type="ECO:0000256" key="2">
    <source>
        <dbReference type="ARBA" id="ARBA00022692"/>
    </source>
</evidence>
<comment type="subcellular location">
    <subcellularLocation>
        <location evidence="1">Endomembrane system</location>
        <topology evidence="1">Multi-pass membrane protein</topology>
    </subcellularLocation>
</comment>
<feature type="region of interest" description="Disordered" evidence="6">
    <location>
        <begin position="407"/>
        <end position="431"/>
    </location>
</feature>
<keyword evidence="8" id="KW-0732">Signal</keyword>
<name>A0A0C3FAU6_PILCF</name>
<feature type="chain" id="PRO_5002164180" description="Endopeptidase S2P" evidence="8">
    <location>
        <begin position="20"/>
        <end position="606"/>
    </location>
</feature>
<dbReference type="PRINTS" id="PR01000">
    <property type="entry name" value="SREBPS2PTASE"/>
</dbReference>
<dbReference type="STRING" id="765440.A0A0C3FAU6"/>
<dbReference type="GO" id="GO:1905897">
    <property type="term" value="P:regulation of response to endoplasmic reticulum stress"/>
    <property type="evidence" value="ECO:0007669"/>
    <property type="project" value="TreeGrafter"/>
</dbReference>
<feature type="transmembrane region" description="Helical" evidence="7">
    <location>
        <begin position="86"/>
        <end position="112"/>
    </location>
</feature>
<evidence type="ECO:0000256" key="5">
    <source>
        <dbReference type="ARBA" id="ARBA00032658"/>
    </source>
</evidence>
<dbReference type="HOGENOM" id="CLU_021808_0_0_1"/>
<dbReference type="AlphaFoldDB" id="A0A0C3FAU6"/>
<evidence type="ECO:0000313" key="11">
    <source>
        <dbReference type="Proteomes" id="UP000054166"/>
    </source>
</evidence>
<protein>
    <recommendedName>
        <fullName evidence="5">Endopeptidase S2P</fullName>
    </recommendedName>
</protein>
<evidence type="ECO:0000256" key="1">
    <source>
        <dbReference type="ARBA" id="ARBA00004127"/>
    </source>
</evidence>
<dbReference type="PANTHER" id="PTHR13325">
    <property type="entry name" value="PROTEASE M50 MEMBRANE-BOUND TRANSCRIPTION FACTOR SITE 2 PROTEASE"/>
    <property type="match status" value="1"/>
</dbReference>
<feature type="transmembrane region" description="Helical" evidence="7">
    <location>
        <begin position="188"/>
        <end position="208"/>
    </location>
</feature>
<dbReference type="Proteomes" id="UP000054166">
    <property type="component" value="Unassembled WGS sequence"/>
</dbReference>
<dbReference type="GO" id="GO:0004222">
    <property type="term" value="F:metalloendopeptidase activity"/>
    <property type="evidence" value="ECO:0007669"/>
    <property type="project" value="InterPro"/>
</dbReference>
<evidence type="ECO:0000256" key="4">
    <source>
        <dbReference type="ARBA" id="ARBA00023136"/>
    </source>
</evidence>
<reference evidence="11" key="2">
    <citation type="submission" date="2015-01" db="EMBL/GenBank/DDBJ databases">
        <title>Evolutionary Origins and Diversification of the Mycorrhizal Mutualists.</title>
        <authorList>
            <consortium name="DOE Joint Genome Institute"/>
            <consortium name="Mycorrhizal Genomics Consortium"/>
            <person name="Kohler A."/>
            <person name="Kuo A."/>
            <person name="Nagy L.G."/>
            <person name="Floudas D."/>
            <person name="Copeland A."/>
            <person name="Barry K.W."/>
            <person name="Cichocki N."/>
            <person name="Veneault-Fourrey C."/>
            <person name="LaButti K."/>
            <person name="Lindquist E.A."/>
            <person name="Lipzen A."/>
            <person name="Lundell T."/>
            <person name="Morin E."/>
            <person name="Murat C."/>
            <person name="Riley R."/>
            <person name="Ohm R."/>
            <person name="Sun H."/>
            <person name="Tunlid A."/>
            <person name="Henrissat B."/>
            <person name="Grigoriev I.V."/>
            <person name="Hibbett D.S."/>
            <person name="Martin F."/>
        </authorList>
    </citation>
    <scope>NUCLEOTIDE SEQUENCE [LARGE SCALE GENOMIC DNA]</scope>
    <source>
        <strain evidence="11">F 1598</strain>
    </source>
</reference>
<dbReference type="InParanoid" id="A0A0C3FAU6"/>
<dbReference type="PANTHER" id="PTHR13325:SF3">
    <property type="entry name" value="MEMBRANE-BOUND TRANSCRIPTION FACTOR SITE-2 PROTEASE"/>
    <property type="match status" value="1"/>
</dbReference>
<dbReference type="GO" id="GO:0031293">
    <property type="term" value="P:membrane protein intracellular domain proteolysis"/>
    <property type="evidence" value="ECO:0007669"/>
    <property type="project" value="TreeGrafter"/>
</dbReference>
<evidence type="ECO:0000256" key="8">
    <source>
        <dbReference type="SAM" id="SignalP"/>
    </source>
</evidence>
<evidence type="ECO:0000256" key="6">
    <source>
        <dbReference type="SAM" id="MobiDB-lite"/>
    </source>
</evidence>
<evidence type="ECO:0000313" key="10">
    <source>
        <dbReference type="EMBL" id="KIM76861.1"/>
    </source>
</evidence>
<evidence type="ECO:0000259" key="9">
    <source>
        <dbReference type="Pfam" id="PF02163"/>
    </source>
</evidence>
<keyword evidence="4 7" id="KW-0472">Membrane</keyword>
<dbReference type="GO" id="GO:0005737">
    <property type="term" value="C:cytoplasm"/>
    <property type="evidence" value="ECO:0007669"/>
    <property type="project" value="TreeGrafter"/>
</dbReference>
<gene>
    <name evidence="10" type="ORF">PILCRDRAFT_825840</name>
</gene>
<dbReference type="OrthoDB" id="7694678at2759"/>
<dbReference type="GO" id="GO:0012505">
    <property type="term" value="C:endomembrane system"/>
    <property type="evidence" value="ECO:0007669"/>
    <property type="project" value="UniProtKB-SubCell"/>
</dbReference>
<evidence type="ECO:0000256" key="3">
    <source>
        <dbReference type="ARBA" id="ARBA00022989"/>
    </source>
</evidence>
<sequence>MTVGTLCLSLSLLWLVIHAVHNARTHKAHVPLLPTTSPHLRANSQTHITLKHLHIHIQTTAWNPAHERLAALLASKHYGRVKKVLIAFYDLGAGMGVVGMGVGVGVLLWTFWELVVGLIGSGEVGREVVKRTMEATRVVQTGRASLLQPIIPGVTVPLTHLPLIFISVFVCQIIHEAGHALSAALEQIPLIATGLSLTLILPSAFVTFPSPPNTLSSAGDTQKQKSLARMRLVAAGAWHNLVFWGVLLFFTWACQGWSGGWGYVGYKDMSGKGRVVLGFDEDSQLRDHLPLGAVITKLDDVPLARGKVREGNGRNEVEDVWSSYLDGTYRPTEWENENREGWCVDRAWWMDKPTACCDDHHRTTTNEPTESRGSTPLLYCFSSLPTPAHGQSRDKCLDPIPLLTNPYSDTNSIEDHNSPTPPLGTRGRCSSSNPCGGGEECVRLREDERILRITFRDDPGGREEVVLWSGPRVEVLEQVEVGTLRPRFWFLPLGLPGAVRVFFNYLQMATLSLYIFNLLPLPFLDGTQLLDAILDFILVSVNGSGSYSDTIDLEALEDGRGRGGRMRGRDGHARLKYWIGRIVRAATLGLCTGCVGLGVINLMVGG</sequence>
<dbReference type="GO" id="GO:0016020">
    <property type="term" value="C:membrane"/>
    <property type="evidence" value="ECO:0007669"/>
    <property type="project" value="InterPro"/>
</dbReference>
<keyword evidence="2 7" id="KW-0812">Transmembrane</keyword>
<feature type="signal peptide" evidence="8">
    <location>
        <begin position="1"/>
        <end position="19"/>
    </location>
</feature>
<dbReference type="Pfam" id="PF02163">
    <property type="entry name" value="Peptidase_M50"/>
    <property type="match status" value="1"/>
</dbReference>
<proteinExistence type="predicted"/>
<feature type="transmembrane region" description="Helical" evidence="7">
    <location>
        <begin position="582"/>
        <end position="604"/>
    </location>
</feature>
<dbReference type="InterPro" id="IPR008915">
    <property type="entry name" value="Peptidase_M50"/>
</dbReference>
<keyword evidence="3 7" id="KW-1133">Transmembrane helix</keyword>
<dbReference type="EMBL" id="KN833030">
    <property type="protein sequence ID" value="KIM76861.1"/>
    <property type="molecule type" value="Genomic_DNA"/>
</dbReference>
<feature type="transmembrane region" description="Helical" evidence="7">
    <location>
        <begin position="241"/>
        <end position="264"/>
    </location>
</feature>
<accession>A0A0C3FAU6</accession>
<evidence type="ECO:0000256" key="7">
    <source>
        <dbReference type="SAM" id="Phobius"/>
    </source>
</evidence>